<reference evidence="10 11" key="1">
    <citation type="submission" date="2020-04" db="EMBL/GenBank/DDBJ databases">
        <authorList>
            <person name="Wallbank WR R."/>
            <person name="Pardo Diaz C."/>
            <person name="Kozak K."/>
            <person name="Martin S."/>
            <person name="Jiggins C."/>
            <person name="Moest M."/>
            <person name="Warren A I."/>
            <person name="Byers J.R.P. K."/>
            <person name="Montejo-Kovacevich G."/>
            <person name="Yen C E."/>
        </authorList>
    </citation>
    <scope>NUCLEOTIDE SEQUENCE [LARGE SCALE GENOMIC DNA]</scope>
</reference>
<accession>A0A8S1AER6</accession>
<keyword evidence="4 8" id="KW-0274">FAD</keyword>
<dbReference type="AlphaFoldDB" id="A0A8S1AER6"/>
<sequence>MYRTCRLLIVLSLLHLLSSQVLAQSNPASRVCIIGSGYSGLAAAKYMQDYGLNYTVFEATRNIGGTWRYDPRVGTDEDGLPIFSSQYKNLRTNSPYKIMEFQDYSFPEGTRSFISGGCFYKYIKSFVRHFGLMDNIQVRSLVTWVEWTGDSWNLTYMKTDTRQNYTEECDFVVVATGEYSTPKIPHIKGQELYKGKTMHSHDYKDPEDFRGQSVMLIGAGPSGLDLAVQLSNVTSRLVHSHHIIKSFKIYNQPDFPGNYISKPNVKYFTPNGAVFEDGTTEDFDIVIYCTGFYYNHPFLSTQSSGVTTTENYVMPLYQAVVNINQPTMTFIGICKPFFAKVLDLQAQYSAALAAGQFKLPTKDSMIRHWLEHVQMLRESQFKITDVNSVGQNLDKYFEALHKEAGVPLLPPVYTSMFTFSGKTLLEDLLHYRDYDYHIISDTQFKKNPNPSKEICPFDD</sequence>
<dbReference type="SUPFAM" id="SSF51905">
    <property type="entry name" value="FAD/NAD(P)-binding domain"/>
    <property type="match status" value="2"/>
</dbReference>
<keyword evidence="6 8" id="KW-0560">Oxidoreductase</keyword>
<feature type="chain" id="PRO_5035797600" description="Flavin-containing monooxygenase" evidence="9">
    <location>
        <begin position="24"/>
        <end position="459"/>
    </location>
</feature>
<dbReference type="GO" id="GO:0050661">
    <property type="term" value="F:NADP binding"/>
    <property type="evidence" value="ECO:0007669"/>
    <property type="project" value="InterPro"/>
</dbReference>
<dbReference type="PANTHER" id="PTHR23023">
    <property type="entry name" value="DIMETHYLANILINE MONOOXYGENASE"/>
    <property type="match status" value="1"/>
</dbReference>
<evidence type="ECO:0000256" key="1">
    <source>
        <dbReference type="ARBA" id="ARBA00001974"/>
    </source>
</evidence>
<evidence type="ECO:0000256" key="8">
    <source>
        <dbReference type="RuleBase" id="RU361177"/>
    </source>
</evidence>
<evidence type="ECO:0000313" key="11">
    <source>
        <dbReference type="Proteomes" id="UP000494106"/>
    </source>
</evidence>
<dbReference type="EC" id="1.-.-.-" evidence="8"/>
<dbReference type="PIRSF" id="PIRSF000332">
    <property type="entry name" value="FMO"/>
    <property type="match status" value="1"/>
</dbReference>
<dbReference type="PRINTS" id="PR00370">
    <property type="entry name" value="FMOXYGENASE"/>
</dbReference>
<protein>
    <recommendedName>
        <fullName evidence="8">Flavin-containing monooxygenase</fullName>
        <ecNumber evidence="8">1.-.-.-</ecNumber>
    </recommendedName>
</protein>
<proteinExistence type="inferred from homology"/>
<dbReference type="GO" id="GO:0004499">
    <property type="term" value="F:N,N-dimethylaniline monooxygenase activity"/>
    <property type="evidence" value="ECO:0007669"/>
    <property type="project" value="InterPro"/>
</dbReference>
<dbReference type="Pfam" id="PF00743">
    <property type="entry name" value="FMO-like"/>
    <property type="match status" value="2"/>
</dbReference>
<dbReference type="Gene3D" id="3.50.50.60">
    <property type="entry name" value="FAD/NAD(P)-binding domain"/>
    <property type="match status" value="2"/>
</dbReference>
<keyword evidence="9" id="KW-0732">Signal</keyword>
<keyword evidence="3 8" id="KW-0285">Flavoprotein</keyword>
<dbReference type="InterPro" id="IPR036188">
    <property type="entry name" value="FAD/NAD-bd_sf"/>
</dbReference>
<dbReference type="FunFam" id="3.50.50.60:FF:000138">
    <property type="entry name" value="Flavin-containing monooxygenase"/>
    <property type="match status" value="1"/>
</dbReference>
<feature type="signal peptide" evidence="9">
    <location>
        <begin position="1"/>
        <end position="23"/>
    </location>
</feature>
<dbReference type="InterPro" id="IPR020946">
    <property type="entry name" value="Flavin_mOase-like"/>
</dbReference>
<evidence type="ECO:0000256" key="5">
    <source>
        <dbReference type="ARBA" id="ARBA00022857"/>
    </source>
</evidence>
<keyword evidence="11" id="KW-1185">Reference proteome</keyword>
<evidence type="ECO:0000256" key="7">
    <source>
        <dbReference type="ARBA" id="ARBA00023033"/>
    </source>
</evidence>
<keyword evidence="5" id="KW-0521">NADP</keyword>
<evidence type="ECO:0000256" key="6">
    <source>
        <dbReference type="ARBA" id="ARBA00023002"/>
    </source>
</evidence>
<comment type="caution">
    <text evidence="10">The sequence shown here is derived from an EMBL/GenBank/DDBJ whole genome shotgun (WGS) entry which is preliminary data.</text>
</comment>
<gene>
    <name evidence="10" type="ORF">APLA_LOCUS10685</name>
</gene>
<evidence type="ECO:0000313" key="10">
    <source>
        <dbReference type="EMBL" id="CAB3245993.1"/>
    </source>
</evidence>
<evidence type="ECO:0000256" key="2">
    <source>
        <dbReference type="ARBA" id="ARBA00009183"/>
    </source>
</evidence>
<dbReference type="InterPro" id="IPR050346">
    <property type="entry name" value="FMO-like"/>
</dbReference>
<evidence type="ECO:0000256" key="4">
    <source>
        <dbReference type="ARBA" id="ARBA00022827"/>
    </source>
</evidence>
<organism evidence="10 11">
    <name type="scientific">Arctia plantaginis</name>
    <name type="common">Wood tiger moth</name>
    <name type="synonym">Phalaena plantaginis</name>
    <dbReference type="NCBI Taxonomy" id="874455"/>
    <lineage>
        <taxon>Eukaryota</taxon>
        <taxon>Metazoa</taxon>
        <taxon>Ecdysozoa</taxon>
        <taxon>Arthropoda</taxon>
        <taxon>Hexapoda</taxon>
        <taxon>Insecta</taxon>
        <taxon>Pterygota</taxon>
        <taxon>Neoptera</taxon>
        <taxon>Endopterygota</taxon>
        <taxon>Lepidoptera</taxon>
        <taxon>Glossata</taxon>
        <taxon>Ditrysia</taxon>
        <taxon>Noctuoidea</taxon>
        <taxon>Erebidae</taxon>
        <taxon>Arctiinae</taxon>
        <taxon>Arctia</taxon>
    </lineage>
</organism>
<dbReference type="Proteomes" id="UP000494106">
    <property type="component" value="Unassembled WGS sequence"/>
</dbReference>
<evidence type="ECO:0000256" key="9">
    <source>
        <dbReference type="SAM" id="SignalP"/>
    </source>
</evidence>
<comment type="similarity">
    <text evidence="2 8">Belongs to the FMO family.</text>
</comment>
<dbReference type="EMBL" id="CADEBC010000525">
    <property type="protein sequence ID" value="CAB3245993.1"/>
    <property type="molecule type" value="Genomic_DNA"/>
</dbReference>
<keyword evidence="7 8" id="KW-0503">Monooxygenase</keyword>
<name>A0A8S1AER6_ARCPL</name>
<dbReference type="OrthoDB" id="66881at2759"/>
<dbReference type="InterPro" id="IPR000960">
    <property type="entry name" value="Flavin_mOase"/>
</dbReference>
<comment type="cofactor">
    <cofactor evidence="1 8">
        <name>FAD</name>
        <dbReference type="ChEBI" id="CHEBI:57692"/>
    </cofactor>
</comment>
<dbReference type="GO" id="GO:0050660">
    <property type="term" value="F:flavin adenine dinucleotide binding"/>
    <property type="evidence" value="ECO:0007669"/>
    <property type="project" value="InterPro"/>
</dbReference>
<evidence type="ECO:0000256" key="3">
    <source>
        <dbReference type="ARBA" id="ARBA00022630"/>
    </source>
</evidence>